<comment type="caution">
    <text evidence="2">The sequence shown here is derived from an EMBL/GenBank/DDBJ whole genome shotgun (WGS) entry which is preliminary data.</text>
</comment>
<evidence type="ECO:0000313" key="3">
    <source>
        <dbReference type="Proteomes" id="UP001320715"/>
    </source>
</evidence>
<accession>A0ABT1CR32</accession>
<name>A0ABT1CR32_9HYPH</name>
<feature type="region of interest" description="Disordered" evidence="1">
    <location>
        <begin position="59"/>
        <end position="124"/>
    </location>
</feature>
<feature type="compositionally biased region" description="Basic and acidic residues" evidence="1">
    <location>
        <begin position="94"/>
        <end position="103"/>
    </location>
</feature>
<dbReference type="Proteomes" id="UP001320715">
    <property type="component" value="Unassembled WGS sequence"/>
</dbReference>
<keyword evidence="3" id="KW-1185">Reference proteome</keyword>
<dbReference type="RefSeq" id="WP_252915775.1">
    <property type="nucleotide sequence ID" value="NZ_JAAAML010000002.1"/>
</dbReference>
<feature type="compositionally biased region" description="Low complexity" evidence="1">
    <location>
        <begin position="104"/>
        <end position="120"/>
    </location>
</feature>
<dbReference type="EMBL" id="JAAAML010000002">
    <property type="protein sequence ID" value="MCO6408663.1"/>
    <property type="molecule type" value="Genomic_DNA"/>
</dbReference>
<evidence type="ECO:0008006" key="4">
    <source>
        <dbReference type="Google" id="ProtNLM"/>
    </source>
</evidence>
<reference evidence="2 3" key="1">
    <citation type="submission" date="2020-01" db="EMBL/GenBank/DDBJ databases">
        <title>Genomes of bacteria type strains.</title>
        <authorList>
            <person name="Chen J."/>
            <person name="Zhu S."/>
            <person name="Yang J."/>
        </authorList>
    </citation>
    <scope>NUCLEOTIDE SEQUENCE [LARGE SCALE GENOMIC DNA]</scope>
    <source>
        <strain evidence="2 3">DSM 16655</strain>
    </source>
</reference>
<proteinExistence type="predicted"/>
<organism evidence="2 3">
    <name type="scientific">Hoeflea alexandrii</name>
    <dbReference type="NCBI Taxonomy" id="288436"/>
    <lineage>
        <taxon>Bacteria</taxon>
        <taxon>Pseudomonadati</taxon>
        <taxon>Pseudomonadota</taxon>
        <taxon>Alphaproteobacteria</taxon>
        <taxon>Hyphomicrobiales</taxon>
        <taxon>Rhizobiaceae</taxon>
        <taxon>Hoeflea</taxon>
    </lineage>
</organism>
<sequence>MTATLFSHAPGRRTALAALALLAGFGMAIGSSALASDLKPPSGKSRLLNDSDITIVIIDDNDRRSSSRSGGSSRSEPAPVRAPSGKVSREEDDVTIRFRRDRSTATGTGSTVTTTGTSTGNPGPKIIIVDRNSNGCDGGGVCVIRP</sequence>
<evidence type="ECO:0000313" key="2">
    <source>
        <dbReference type="EMBL" id="MCO6408663.1"/>
    </source>
</evidence>
<evidence type="ECO:0000256" key="1">
    <source>
        <dbReference type="SAM" id="MobiDB-lite"/>
    </source>
</evidence>
<protein>
    <recommendedName>
        <fullName evidence="4">Tat pathway signal protein</fullName>
    </recommendedName>
</protein>
<gene>
    <name evidence="2" type="ORF">GTW23_10805</name>
</gene>